<feature type="region of interest" description="Disordered" evidence="3">
    <location>
        <begin position="56"/>
        <end position="84"/>
    </location>
</feature>
<dbReference type="InterPro" id="IPR027443">
    <property type="entry name" value="IPNS-like_sf"/>
</dbReference>
<protein>
    <recommendedName>
        <fullName evidence="4">Non-haem dioxygenase N-terminal domain-containing protein</fullName>
    </recommendedName>
</protein>
<sequence>MEALETVRFKNVVSPSTNLDNPHALDGDLIEEIGNACKKWGFFQVIHHGVSLDKRQKIEEKGKRNNGRDKKKKKKTDSWEREEN</sequence>
<proteinExistence type="predicted"/>
<dbReference type="Proteomes" id="UP001314170">
    <property type="component" value="Unassembled WGS sequence"/>
</dbReference>
<evidence type="ECO:0000313" key="6">
    <source>
        <dbReference type="Proteomes" id="UP001314170"/>
    </source>
</evidence>
<organism evidence="5 6">
    <name type="scientific">Dovyalis caffra</name>
    <dbReference type="NCBI Taxonomy" id="77055"/>
    <lineage>
        <taxon>Eukaryota</taxon>
        <taxon>Viridiplantae</taxon>
        <taxon>Streptophyta</taxon>
        <taxon>Embryophyta</taxon>
        <taxon>Tracheophyta</taxon>
        <taxon>Spermatophyta</taxon>
        <taxon>Magnoliopsida</taxon>
        <taxon>eudicotyledons</taxon>
        <taxon>Gunneridae</taxon>
        <taxon>Pentapetalae</taxon>
        <taxon>rosids</taxon>
        <taxon>fabids</taxon>
        <taxon>Malpighiales</taxon>
        <taxon>Salicaceae</taxon>
        <taxon>Flacourtieae</taxon>
        <taxon>Dovyalis</taxon>
    </lineage>
</organism>
<feature type="domain" description="Non-haem dioxygenase N-terminal" evidence="4">
    <location>
        <begin position="26"/>
        <end position="76"/>
    </location>
</feature>
<dbReference type="Pfam" id="PF14226">
    <property type="entry name" value="DIOX_N"/>
    <property type="match status" value="1"/>
</dbReference>
<reference evidence="5 6" key="1">
    <citation type="submission" date="2024-01" db="EMBL/GenBank/DDBJ databases">
        <authorList>
            <person name="Waweru B."/>
        </authorList>
    </citation>
    <scope>NUCLEOTIDE SEQUENCE [LARGE SCALE GENOMIC DNA]</scope>
</reference>
<evidence type="ECO:0000259" key="4">
    <source>
        <dbReference type="Pfam" id="PF14226"/>
    </source>
</evidence>
<dbReference type="EMBL" id="CAWUPB010001197">
    <property type="protein sequence ID" value="CAK7356828.1"/>
    <property type="molecule type" value="Genomic_DNA"/>
</dbReference>
<dbReference type="InterPro" id="IPR026992">
    <property type="entry name" value="DIOX_N"/>
</dbReference>
<name>A0AAV1SVH6_9ROSI</name>
<dbReference type="GO" id="GO:0046872">
    <property type="term" value="F:metal ion binding"/>
    <property type="evidence" value="ECO:0007669"/>
    <property type="project" value="UniProtKB-KW"/>
</dbReference>
<keyword evidence="2" id="KW-0408">Iron</keyword>
<evidence type="ECO:0000256" key="2">
    <source>
        <dbReference type="ARBA" id="ARBA00023004"/>
    </source>
</evidence>
<gene>
    <name evidence="5" type="ORF">DCAF_LOCUS27109</name>
</gene>
<accession>A0AAV1SVH6</accession>
<dbReference type="Gene3D" id="2.60.120.330">
    <property type="entry name" value="B-lactam Antibiotic, Isopenicillin N Synthase, Chain"/>
    <property type="match status" value="1"/>
</dbReference>
<evidence type="ECO:0000256" key="3">
    <source>
        <dbReference type="SAM" id="MobiDB-lite"/>
    </source>
</evidence>
<dbReference type="SUPFAM" id="SSF51197">
    <property type="entry name" value="Clavaminate synthase-like"/>
    <property type="match status" value="1"/>
</dbReference>
<comment type="caution">
    <text evidence="5">The sequence shown here is derived from an EMBL/GenBank/DDBJ whole genome shotgun (WGS) entry which is preliminary data.</text>
</comment>
<evidence type="ECO:0000256" key="1">
    <source>
        <dbReference type="ARBA" id="ARBA00022723"/>
    </source>
</evidence>
<keyword evidence="6" id="KW-1185">Reference proteome</keyword>
<dbReference type="AlphaFoldDB" id="A0AAV1SVH6"/>
<evidence type="ECO:0000313" key="5">
    <source>
        <dbReference type="EMBL" id="CAK7356828.1"/>
    </source>
</evidence>
<keyword evidence="1" id="KW-0479">Metal-binding</keyword>
<feature type="compositionally biased region" description="Basic and acidic residues" evidence="3">
    <location>
        <begin position="56"/>
        <end position="68"/>
    </location>
</feature>